<dbReference type="InterPro" id="IPR004358">
    <property type="entry name" value="Sig_transdc_His_kin-like_C"/>
</dbReference>
<evidence type="ECO:0000313" key="9">
    <source>
        <dbReference type="EMBL" id="MDJ1182981.1"/>
    </source>
</evidence>
<dbReference type="Pfam" id="PF00069">
    <property type="entry name" value="Pkinase"/>
    <property type="match status" value="1"/>
</dbReference>
<dbReference type="PRINTS" id="PR00344">
    <property type="entry name" value="BCTRLSENSOR"/>
</dbReference>
<gene>
    <name evidence="9" type="ORF">PMH09_07215</name>
</gene>
<proteinExistence type="predicted"/>
<dbReference type="PROSITE" id="PS50011">
    <property type="entry name" value="PROTEIN_KINASE_DOM"/>
    <property type="match status" value="1"/>
</dbReference>
<feature type="domain" description="Protein kinase" evidence="7">
    <location>
        <begin position="12"/>
        <end position="269"/>
    </location>
</feature>
<dbReference type="Pfam" id="PF02518">
    <property type="entry name" value="HATPase_c"/>
    <property type="match status" value="1"/>
</dbReference>
<keyword evidence="4" id="KW-0808">Transferase</keyword>
<dbReference type="SMART" id="SM00220">
    <property type="entry name" value="S_TKc"/>
    <property type="match status" value="1"/>
</dbReference>
<keyword evidence="4" id="KW-0418">Kinase</keyword>
<dbReference type="SUPFAM" id="SSF55874">
    <property type="entry name" value="ATPase domain of HSP90 chaperone/DNA topoisomerase II/histidine kinase"/>
    <property type="match status" value="1"/>
</dbReference>
<dbReference type="InterPro" id="IPR053159">
    <property type="entry name" value="Hybrid_Histidine_Kinase"/>
</dbReference>
<keyword evidence="3" id="KW-0597">Phosphoprotein</keyword>
<dbReference type="Gene3D" id="3.30.565.10">
    <property type="entry name" value="Histidine kinase-like ATPase, C-terminal domain"/>
    <property type="match status" value="1"/>
</dbReference>
<reference evidence="9 10" key="1">
    <citation type="submission" date="2023-01" db="EMBL/GenBank/DDBJ databases">
        <title>Novel diversity within Roseofilum (Cyanobacteria; Desertifilaceae) from marine benthic mats with descriptions of four novel species.</title>
        <authorList>
            <person name="Wang Y."/>
            <person name="Berthold D.E."/>
            <person name="Hu J."/>
            <person name="Lefler F.W."/>
            <person name="Laughinghouse H.D. IV."/>
        </authorList>
    </citation>
    <scope>NUCLEOTIDE SEQUENCE [LARGE SCALE GENOMIC DNA]</scope>
    <source>
        <strain evidence="9 10">BLCC-M143</strain>
    </source>
</reference>
<keyword evidence="6" id="KW-0175">Coiled coil</keyword>
<dbReference type="InterPro" id="IPR003661">
    <property type="entry name" value="HisK_dim/P_dom"/>
</dbReference>
<dbReference type="Proteomes" id="UP001232992">
    <property type="component" value="Unassembled WGS sequence"/>
</dbReference>
<keyword evidence="10" id="KW-1185">Reference proteome</keyword>
<dbReference type="SMART" id="SM00388">
    <property type="entry name" value="HisKA"/>
    <property type="match status" value="1"/>
</dbReference>
<evidence type="ECO:0000256" key="5">
    <source>
        <dbReference type="ARBA" id="ARBA00023012"/>
    </source>
</evidence>
<dbReference type="CDD" id="cd00082">
    <property type="entry name" value="HisKA"/>
    <property type="match status" value="1"/>
</dbReference>
<dbReference type="SMART" id="SM00387">
    <property type="entry name" value="HATPase_c"/>
    <property type="match status" value="1"/>
</dbReference>
<dbReference type="PANTHER" id="PTHR43642:SF1">
    <property type="entry name" value="HYBRID SIGNAL TRANSDUCTION HISTIDINE KINASE G"/>
    <property type="match status" value="1"/>
</dbReference>
<evidence type="ECO:0000313" key="10">
    <source>
        <dbReference type="Proteomes" id="UP001232992"/>
    </source>
</evidence>
<organism evidence="9 10">
    <name type="scientific">Roseofilum casamattae BLCC-M143</name>
    <dbReference type="NCBI Taxonomy" id="3022442"/>
    <lineage>
        <taxon>Bacteria</taxon>
        <taxon>Bacillati</taxon>
        <taxon>Cyanobacteriota</taxon>
        <taxon>Cyanophyceae</taxon>
        <taxon>Desertifilales</taxon>
        <taxon>Desertifilaceae</taxon>
        <taxon>Roseofilum</taxon>
        <taxon>Roseofilum casamattae</taxon>
    </lineage>
</organism>
<name>A0ABT7BUW1_9CYAN</name>
<feature type="domain" description="Histidine kinase" evidence="8">
    <location>
        <begin position="1545"/>
        <end position="1804"/>
    </location>
</feature>
<dbReference type="InterPro" id="IPR036097">
    <property type="entry name" value="HisK_dim/P_sf"/>
</dbReference>
<dbReference type="EC" id="2.7.13.3" evidence="2"/>
<dbReference type="Gene3D" id="1.10.287.130">
    <property type="match status" value="1"/>
</dbReference>
<dbReference type="SUPFAM" id="SSF55781">
    <property type="entry name" value="GAF domain-like"/>
    <property type="match status" value="1"/>
</dbReference>
<dbReference type="InterPro" id="IPR005467">
    <property type="entry name" value="His_kinase_dom"/>
</dbReference>
<evidence type="ECO:0000256" key="1">
    <source>
        <dbReference type="ARBA" id="ARBA00000085"/>
    </source>
</evidence>
<dbReference type="SUPFAM" id="SSF47384">
    <property type="entry name" value="Homodimeric domain of signal transducing histidine kinase"/>
    <property type="match status" value="1"/>
</dbReference>
<dbReference type="Pfam" id="PF13191">
    <property type="entry name" value="AAA_16"/>
    <property type="match status" value="1"/>
</dbReference>
<evidence type="ECO:0000259" key="7">
    <source>
        <dbReference type="PROSITE" id="PS50011"/>
    </source>
</evidence>
<evidence type="ECO:0000256" key="6">
    <source>
        <dbReference type="SAM" id="Coils"/>
    </source>
</evidence>
<dbReference type="SMART" id="SM00065">
    <property type="entry name" value="GAF"/>
    <property type="match status" value="1"/>
</dbReference>
<dbReference type="Gene3D" id="1.10.510.10">
    <property type="entry name" value="Transferase(Phosphotransferase) domain 1"/>
    <property type="match status" value="1"/>
</dbReference>
<evidence type="ECO:0000259" key="8">
    <source>
        <dbReference type="PROSITE" id="PS50109"/>
    </source>
</evidence>
<dbReference type="PROSITE" id="PS50109">
    <property type="entry name" value="HIS_KIN"/>
    <property type="match status" value="1"/>
</dbReference>
<dbReference type="PANTHER" id="PTHR43642">
    <property type="entry name" value="HYBRID SIGNAL TRANSDUCTION HISTIDINE KINASE G"/>
    <property type="match status" value="1"/>
</dbReference>
<accession>A0ABT7BUW1</accession>
<feature type="coiled-coil region" evidence="6">
    <location>
        <begin position="1506"/>
        <end position="1533"/>
    </location>
</feature>
<dbReference type="SUPFAM" id="SSF52540">
    <property type="entry name" value="P-loop containing nucleoside triphosphate hydrolases"/>
    <property type="match status" value="1"/>
</dbReference>
<dbReference type="InterPro" id="IPR003018">
    <property type="entry name" value="GAF"/>
</dbReference>
<comment type="caution">
    <text evidence="9">The sequence shown here is derived from an EMBL/GenBank/DDBJ whole genome shotgun (WGS) entry which is preliminary data.</text>
</comment>
<dbReference type="EMBL" id="JAQOSQ010000005">
    <property type="protein sequence ID" value="MDJ1182981.1"/>
    <property type="molecule type" value="Genomic_DNA"/>
</dbReference>
<dbReference type="CDD" id="cd14014">
    <property type="entry name" value="STKc_PknB_like"/>
    <property type="match status" value="1"/>
</dbReference>
<dbReference type="InterPro" id="IPR029016">
    <property type="entry name" value="GAF-like_dom_sf"/>
</dbReference>
<comment type="catalytic activity">
    <reaction evidence="1">
        <text>ATP + protein L-histidine = ADP + protein N-phospho-L-histidine.</text>
        <dbReference type="EC" id="2.7.13.3"/>
    </reaction>
</comment>
<sequence>MVDLQTIAFANYQATELIYQGERTLVYRGCNVENGQAVIIKAMRNEYPSFNELARFRNQYAIAKTLNSEGIIATYSLERYKNGYALIMEDIGGLSLADYQQQKLLSVPEFLAIAIQLTEALHQLHQHHIIHKDIKPANILIHPETGRVKLIDFSIASVLPKETQGIMAPNVLEGTLAYIAPEQTGRTNRSIDYRSDFYALGVTFYELLNGTLPFVSDDPLELVHAHIAKAPPQPQRPIPPILTEIIGKLMAKNAERRYQSALGLKYDLENCQEQWQSTGTIADFQLGERDIGDRFLIPEKLYGRETEANKLLASFERTRQGRSEVMLVAGFSGIGKTAVVNEVHKPIVAARGYFIKGKFDQFQRNIPFSAFVQAFRDLMEQLLGESDRSLQQWQDKILAALGDNAAVILDAIPELEAIIGEQPPAPQLSGVAAQNRFNLLFHKFARVFTSPEHPLTIFLDDLQWADSASLKLMQLLADKLQNACLLLIGAYRDNEVSAAHPLMLTLADLQQHGATVDRINLAPLPIADVNQLIADTLSCSLDVARPLSDLVFEKTKGNPFFATQLLKGLHEDEAIAFAPNVGYWQCDMSKVRDLTLSDDVVEFTIGRLQKLPARARDMLKLAACLGDRFDLETLAMIAERSVEITAAHLWDSLREGFILPQSQAYKFYQDDLDRSESPSSLPCPTYKFLHDRVQQAAYALIPSDRKQEIHLNIGRLLRQNVPESQHDNLLFDIVGQLNQGIALIVEPQEREHLAQLNGRAAQKAKNVTAYQAMFDYCDRGFSLLGETPWTTHYRLAMDLATGMSEAAYLQSDFTTMADWLEMTMSHATHILDRAKLYELNILSSMAQNQPLRSVQIALEVSAQLGIEFPESPSPEDIQQALEETARQCARYTTTELMALPPMEDPEKIAVLGILSLVIPPTTIAAPAFFPLIIAQQCRLCLEYGNSNWSAYIYANYGFLLASNDTSLSQAYQFGRLGLQYLETYPNRALKSKVFMTFYTFISFWKEPLQNSIEPLLESYYAGLESGDLEFASYASICYCYHCFFTGYSLSELIGKLEVYGDFARQIKLEPIIVKFEMTQQLVLNLLGESSEPHVLTGTAYDLKTRLSQHYEANDGASIGFCQMAQLWLCLLFCYPEDAIAHAEEGQPYIEMITSNYPFPFFRYCHALAYLECWPNADAQTREQIEERVQEIQAQMAIWAGHSPSNFQHKWELIEAQKQYHINGDFWSASTHYDRAIALAQDNQYLQDEALANELAARFYFQHQRDKLGRSYLIEAYYAYARWGAKAKVEQLEREYPQELAPMLQQNEFSDRQETIFLQPTLVSNATTIESFLDFATVLKASQTISKEIKHDRLLAQLMAVILETSGAQKAVLLLFQEDELFIEAIATIAEEEPVIVGQSVPLDENSELPLTVISSVKRRRETLAIDDATTAIFLAADPYIQHYQPKSILGLPIFKSGELIGILYLENNSIVGAFPCDRVQLLEMLCAQAAISLENARLYEILQNSETIAREKAEELAQTLNALQETQLQLIQQEKMASLGNLVAGVGHEINNPLGFIQNNIQILQEYITDLIEAISAYQLRSEDSQAELAAKLEELDLEFILEDLPTIISSMKSGCDRITQISQSLRMFSRRDRDTAVSFNVHDGINSTLLILKYRLKANDRRPAIEILQQYGDIPLIKCYPGQLNQVFMNLLANAIDAIDESNEGKSFAEIEMLENRITIQTKLSENKQNIEIEIIDNGSGIPETVQGKIFEQGFTTKGVGKGTGLGMAIARQIIEEKHAGAIACRSELGKGTTFIISLPISSSAVNCD</sequence>
<evidence type="ECO:0000256" key="3">
    <source>
        <dbReference type="ARBA" id="ARBA00022553"/>
    </source>
</evidence>
<evidence type="ECO:0000256" key="4">
    <source>
        <dbReference type="ARBA" id="ARBA00022777"/>
    </source>
</evidence>
<dbReference type="InterPro" id="IPR000719">
    <property type="entry name" value="Prot_kinase_dom"/>
</dbReference>
<dbReference type="InterPro" id="IPR003594">
    <property type="entry name" value="HATPase_dom"/>
</dbReference>
<evidence type="ECO:0000256" key="2">
    <source>
        <dbReference type="ARBA" id="ARBA00012438"/>
    </source>
</evidence>
<dbReference type="InterPro" id="IPR041664">
    <property type="entry name" value="AAA_16"/>
</dbReference>
<dbReference type="InterPro" id="IPR027417">
    <property type="entry name" value="P-loop_NTPase"/>
</dbReference>
<dbReference type="InterPro" id="IPR008271">
    <property type="entry name" value="Ser/Thr_kinase_AS"/>
</dbReference>
<dbReference type="RefSeq" id="WP_283757635.1">
    <property type="nucleotide sequence ID" value="NZ_JAQOSQ010000005.1"/>
</dbReference>
<dbReference type="InterPro" id="IPR011009">
    <property type="entry name" value="Kinase-like_dom_sf"/>
</dbReference>
<dbReference type="Gene3D" id="3.40.50.300">
    <property type="entry name" value="P-loop containing nucleotide triphosphate hydrolases"/>
    <property type="match status" value="1"/>
</dbReference>
<dbReference type="SUPFAM" id="SSF56112">
    <property type="entry name" value="Protein kinase-like (PK-like)"/>
    <property type="match status" value="1"/>
</dbReference>
<dbReference type="InterPro" id="IPR036890">
    <property type="entry name" value="HATPase_C_sf"/>
</dbReference>
<keyword evidence="5" id="KW-0902">Two-component regulatory system</keyword>
<protein>
    <recommendedName>
        <fullName evidence="2">histidine kinase</fullName>
        <ecNumber evidence="2">2.7.13.3</ecNumber>
    </recommendedName>
</protein>
<dbReference type="PROSITE" id="PS00108">
    <property type="entry name" value="PROTEIN_KINASE_ST"/>
    <property type="match status" value="1"/>
</dbReference>
<dbReference type="Pfam" id="PF01590">
    <property type="entry name" value="GAF"/>
    <property type="match status" value="1"/>
</dbReference>
<dbReference type="Gene3D" id="3.30.450.40">
    <property type="match status" value="1"/>
</dbReference>